<keyword evidence="7" id="KW-0614">Plasmid</keyword>
<reference evidence="7 8" key="1">
    <citation type="journal article" date="2016" name="Arch. Microbiol.">
        <title>Streptomyces zhihengii sp. nov., isolated from rhizospheric soil of Psammosilene tunicoides.</title>
        <authorList>
            <person name="Huang M.J."/>
            <person name="Fei J.J."/>
            <person name="Salam N."/>
            <person name="Kim C.J."/>
            <person name="Hozzein W.N."/>
            <person name="Xiao M."/>
            <person name="Huang H.Q."/>
            <person name="Li W.J."/>
        </authorList>
    </citation>
    <scope>NUCLEOTIDE SEQUENCE [LARGE SCALE GENOMIC DNA]</scope>
    <source>
        <strain evidence="7 8">YIM T102</strain>
    </source>
</reference>
<gene>
    <name evidence="7" type="ORF">JE024_38900</name>
</gene>
<dbReference type="Pfam" id="PF00294">
    <property type="entry name" value="PfkB"/>
    <property type="match status" value="1"/>
</dbReference>
<evidence type="ECO:0000256" key="1">
    <source>
        <dbReference type="ARBA" id="ARBA00010688"/>
    </source>
</evidence>
<dbReference type="InterPro" id="IPR029056">
    <property type="entry name" value="Ribokinase-like"/>
</dbReference>
<evidence type="ECO:0000256" key="3">
    <source>
        <dbReference type="ARBA" id="ARBA00022741"/>
    </source>
</evidence>
<evidence type="ECO:0000256" key="4">
    <source>
        <dbReference type="ARBA" id="ARBA00022777"/>
    </source>
</evidence>
<evidence type="ECO:0000313" key="8">
    <source>
        <dbReference type="Proteomes" id="UP000664109"/>
    </source>
</evidence>
<dbReference type="SUPFAM" id="SSF53613">
    <property type="entry name" value="Ribokinase-like"/>
    <property type="match status" value="1"/>
</dbReference>
<dbReference type="InterPro" id="IPR002173">
    <property type="entry name" value="Carboh/pur_kinase_PfkB_CS"/>
</dbReference>
<keyword evidence="3" id="KW-0547">Nucleotide-binding</keyword>
<protein>
    <submittedName>
        <fullName evidence="7">Sugar kinase</fullName>
    </submittedName>
</protein>
<dbReference type="GO" id="GO:0016301">
    <property type="term" value="F:kinase activity"/>
    <property type="evidence" value="ECO:0007669"/>
    <property type="project" value="UniProtKB-KW"/>
</dbReference>
<comment type="similarity">
    <text evidence="1">Belongs to the carbohydrate kinase PfkB family.</text>
</comment>
<dbReference type="PROSITE" id="PS00584">
    <property type="entry name" value="PFKB_KINASES_2"/>
    <property type="match status" value="1"/>
</dbReference>
<dbReference type="PROSITE" id="PS00583">
    <property type="entry name" value="PFKB_KINASES_1"/>
    <property type="match status" value="1"/>
</dbReference>
<organism evidence="7 8">
    <name type="scientific">Streptomyces zhihengii</name>
    <dbReference type="NCBI Taxonomy" id="1818004"/>
    <lineage>
        <taxon>Bacteria</taxon>
        <taxon>Bacillati</taxon>
        <taxon>Actinomycetota</taxon>
        <taxon>Actinomycetes</taxon>
        <taxon>Kitasatosporales</taxon>
        <taxon>Streptomycetaceae</taxon>
        <taxon>Streptomyces</taxon>
    </lineage>
</organism>
<geneLocation type="plasmid" evidence="7">
    <name>unnamed1</name>
</geneLocation>
<name>A0ABS2V3W1_9ACTN</name>
<feature type="domain" description="Carbohydrate kinase PfkB" evidence="6">
    <location>
        <begin position="2"/>
        <end position="289"/>
    </location>
</feature>
<keyword evidence="5" id="KW-0067">ATP-binding</keyword>
<evidence type="ECO:0000256" key="2">
    <source>
        <dbReference type="ARBA" id="ARBA00022679"/>
    </source>
</evidence>
<accession>A0ABS2V3W1</accession>
<keyword evidence="4 7" id="KW-0418">Kinase</keyword>
<evidence type="ECO:0000256" key="5">
    <source>
        <dbReference type="ARBA" id="ARBA00022840"/>
    </source>
</evidence>
<dbReference type="Proteomes" id="UP000664109">
    <property type="component" value="Unassembled WGS sequence"/>
</dbReference>
<keyword evidence="2" id="KW-0808">Transferase</keyword>
<comment type="caution">
    <text evidence="7">The sequence shown here is derived from an EMBL/GenBank/DDBJ whole genome shotgun (WGS) entry which is preliminary data.</text>
</comment>
<evidence type="ECO:0000313" key="7">
    <source>
        <dbReference type="EMBL" id="MBM9624521.1"/>
    </source>
</evidence>
<keyword evidence="8" id="KW-1185">Reference proteome</keyword>
<evidence type="ECO:0000259" key="6">
    <source>
        <dbReference type="Pfam" id="PF00294"/>
    </source>
</evidence>
<proteinExistence type="inferred from homology"/>
<dbReference type="Gene3D" id="3.40.1190.20">
    <property type="match status" value="1"/>
</dbReference>
<dbReference type="InterPro" id="IPR011611">
    <property type="entry name" value="PfkB_dom"/>
</dbReference>
<sequence length="293" mass="30760">MGEALVDLVPASGEKQLYRAQPGGAPANVAVGLARLGGRSHFAGGIGADGFAQQLEQWLTGSGVDHSLCRRSLLPTALAVTDPGHDGNAYHFHTERTATFDLSDLSPEVHRFDAVYVGGLAAILEPAASVVASTARAAASRSLLVVDPNVREDRGVDAQRSLKRLRTLCEEADVVKASDEDIARLWPDRDPEASCRRLASGGRLVVMTRGARGSTAYALAREPVSVPAARVKLVNSIGAGDAFMAGVLTWLSAHAWRLDLPAGQTSAMLAYASRVAGSVCAQSGTEPSMSHRL</sequence>
<dbReference type="PANTHER" id="PTHR43085:SF1">
    <property type="entry name" value="PSEUDOURIDINE KINASE-RELATED"/>
    <property type="match status" value="1"/>
</dbReference>
<dbReference type="EMBL" id="JAFEJA010000003">
    <property type="protein sequence ID" value="MBM9624521.1"/>
    <property type="molecule type" value="Genomic_DNA"/>
</dbReference>
<dbReference type="InterPro" id="IPR050306">
    <property type="entry name" value="PfkB_Carbo_kinase"/>
</dbReference>
<dbReference type="PANTHER" id="PTHR43085">
    <property type="entry name" value="HEXOKINASE FAMILY MEMBER"/>
    <property type="match status" value="1"/>
</dbReference>